<keyword evidence="5" id="KW-0479">Metal-binding</keyword>
<evidence type="ECO:0000256" key="5">
    <source>
        <dbReference type="ARBA" id="ARBA00022723"/>
    </source>
</evidence>
<sequence length="94" mass="10802">MPINLPLIGLAFFLLAWLWARGRKNKRLPPGSSGLPIFGTLHLLGKFPHRDLQKLARKYGSIMYMRLGFFDYKPRSTQTPTPTALWIEPGTPWH</sequence>
<dbReference type="PANTHER" id="PTHR47943">
    <property type="entry name" value="CYTOCHROME P450 93A3-LIKE"/>
    <property type="match status" value="1"/>
</dbReference>
<dbReference type="PANTHER" id="PTHR47943:SF2">
    <property type="entry name" value="CYTOCHROME P450"/>
    <property type="match status" value="1"/>
</dbReference>
<dbReference type="SUPFAM" id="SSF48264">
    <property type="entry name" value="Cytochrome P450"/>
    <property type="match status" value="1"/>
</dbReference>
<keyword evidence="12" id="KW-1185">Reference proteome</keyword>
<evidence type="ECO:0000256" key="10">
    <source>
        <dbReference type="SAM" id="SignalP"/>
    </source>
</evidence>
<feature type="chain" id="PRO_5040249098" description="Cytochrome P450" evidence="10">
    <location>
        <begin position="23"/>
        <end position="94"/>
    </location>
</feature>
<evidence type="ECO:0000256" key="1">
    <source>
        <dbReference type="ARBA" id="ARBA00001971"/>
    </source>
</evidence>
<keyword evidence="7" id="KW-0408">Iron</keyword>
<dbReference type="GO" id="GO:0020037">
    <property type="term" value="F:heme binding"/>
    <property type="evidence" value="ECO:0007669"/>
    <property type="project" value="InterPro"/>
</dbReference>
<evidence type="ECO:0008006" key="13">
    <source>
        <dbReference type="Google" id="ProtNLM"/>
    </source>
</evidence>
<dbReference type="GO" id="GO:0005506">
    <property type="term" value="F:iron ion binding"/>
    <property type="evidence" value="ECO:0007669"/>
    <property type="project" value="InterPro"/>
</dbReference>
<evidence type="ECO:0000256" key="2">
    <source>
        <dbReference type="ARBA" id="ARBA00004370"/>
    </source>
</evidence>
<accession>A0A9Q0FMS8</accession>
<comment type="caution">
    <text evidence="11">The sequence shown here is derived from an EMBL/GenBank/DDBJ whole genome shotgun (WGS) entry which is preliminary data.</text>
</comment>
<dbReference type="GO" id="GO:0004497">
    <property type="term" value="F:monooxygenase activity"/>
    <property type="evidence" value="ECO:0007669"/>
    <property type="project" value="UniProtKB-KW"/>
</dbReference>
<proteinExistence type="inferred from homology"/>
<keyword evidence="4" id="KW-0349">Heme</keyword>
<evidence type="ECO:0000256" key="4">
    <source>
        <dbReference type="ARBA" id="ARBA00022617"/>
    </source>
</evidence>
<evidence type="ECO:0000313" key="12">
    <source>
        <dbReference type="Proteomes" id="UP001141552"/>
    </source>
</evidence>
<evidence type="ECO:0000256" key="9">
    <source>
        <dbReference type="ARBA" id="ARBA00023136"/>
    </source>
</evidence>
<dbReference type="EMBL" id="JAKUCV010004729">
    <property type="protein sequence ID" value="KAJ4834327.1"/>
    <property type="molecule type" value="Genomic_DNA"/>
</dbReference>
<keyword evidence="10" id="KW-0732">Signal</keyword>
<comment type="subcellular location">
    <subcellularLocation>
        <location evidence="2">Membrane</location>
    </subcellularLocation>
</comment>
<organism evidence="11 12">
    <name type="scientific">Turnera subulata</name>
    <dbReference type="NCBI Taxonomy" id="218843"/>
    <lineage>
        <taxon>Eukaryota</taxon>
        <taxon>Viridiplantae</taxon>
        <taxon>Streptophyta</taxon>
        <taxon>Embryophyta</taxon>
        <taxon>Tracheophyta</taxon>
        <taxon>Spermatophyta</taxon>
        <taxon>Magnoliopsida</taxon>
        <taxon>eudicotyledons</taxon>
        <taxon>Gunneridae</taxon>
        <taxon>Pentapetalae</taxon>
        <taxon>rosids</taxon>
        <taxon>fabids</taxon>
        <taxon>Malpighiales</taxon>
        <taxon>Passifloraceae</taxon>
        <taxon>Turnera</taxon>
    </lineage>
</organism>
<reference evidence="11" key="1">
    <citation type="submission" date="2022-02" db="EMBL/GenBank/DDBJ databases">
        <authorList>
            <person name="Henning P.M."/>
            <person name="McCubbin A.G."/>
            <person name="Shore J.S."/>
        </authorList>
    </citation>
    <scope>NUCLEOTIDE SEQUENCE</scope>
    <source>
        <strain evidence="11">F60SS</strain>
        <tissue evidence="11">Leaves</tissue>
    </source>
</reference>
<dbReference type="InterPro" id="IPR036396">
    <property type="entry name" value="Cyt_P450_sf"/>
</dbReference>
<dbReference type="OrthoDB" id="1745234at2759"/>
<evidence type="ECO:0000256" key="3">
    <source>
        <dbReference type="ARBA" id="ARBA00010617"/>
    </source>
</evidence>
<comment type="similarity">
    <text evidence="3">Belongs to the cytochrome P450 family.</text>
</comment>
<gene>
    <name evidence="11" type="ORF">Tsubulata_014230</name>
</gene>
<evidence type="ECO:0000256" key="6">
    <source>
        <dbReference type="ARBA" id="ARBA00023002"/>
    </source>
</evidence>
<keyword evidence="6" id="KW-0560">Oxidoreductase</keyword>
<name>A0A9Q0FMS8_9ROSI</name>
<reference evidence="11" key="2">
    <citation type="journal article" date="2023" name="Plants (Basel)">
        <title>Annotation of the Turnera subulata (Passifloraceae) Draft Genome Reveals the S-Locus Evolved after the Divergence of Turneroideae from Passifloroideae in a Stepwise Manner.</title>
        <authorList>
            <person name="Henning P.M."/>
            <person name="Roalson E.H."/>
            <person name="Mir W."/>
            <person name="McCubbin A.G."/>
            <person name="Shore J.S."/>
        </authorList>
    </citation>
    <scope>NUCLEOTIDE SEQUENCE</scope>
    <source>
        <strain evidence="11">F60SS</strain>
    </source>
</reference>
<evidence type="ECO:0000256" key="8">
    <source>
        <dbReference type="ARBA" id="ARBA00023033"/>
    </source>
</evidence>
<dbReference type="GO" id="GO:0016705">
    <property type="term" value="F:oxidoreductase activity, acting on paired donors, with incorporation or reduction of molecular oxygen"/>
    <property type="evidence" value="ECO:0007669"/>
    <property type="project" value="InterPro"/>
</dbReference>
<protein>
    <recommendedName>
        <fullName evidence="13">Cytochrome P450</fullName>
    </recommendedName>
</protein>
<keyword evidence="9" id="KW-0472">Membrane</keyword>
<dbReference type="GO" id="GO:0016020">
    <property type="term" value="C:membrane"/>
    <property type="evidence" value="ECO:0007669"/>
    <property type="project" value="UniProtKB-SubCell"/>
</dbReference>
<comment type="cofactor">
    <cofactor evidence="1">
        <name>heme</name>
        <dbReference type="ChEBI" id="CHEBI:30413"/>
    </cofactor>
</comment>
<dbReference type="AlphaFoldDB" id="A0A9Q0FMS8"/>
<evidence type="ECO:0000313" key="11">
    <source>
        <dbReference type="EMBL" id="KAJ4834327.1"/>
    </source>
</evidence>
<keyword evidence="8" id="KW-0503">Monooxygenase</keyword>
<dbReference type="Proteomes" id="UP001141552">
    <property type="component" value="Unassembled WGS sequence"/>
</dbReference>
<evidence type="ECO:0000256" key="7">
    <source>
        <dbReference type="ARBA" id="ARBA00023004"/>
    </source>
</evidence>
<feature type="signal peptide" evidence="10">
    <location>
        <begin position="1"/>
        <end position="22"/>
    </location>
</feature>
<dbReference type="Gene3D" id="1.10.630.10">
    <property type="entry name" value="Cytochrome P450"/>
    <property type="match status" value="1"/>
</dbReference>